<gene>
    <name evidence="1" type="ORF">ATW55_04690</name>
</gene>
<accession>A0A124IWG5</accession>
<sequence>MSKVMSAVAKGSTSGDSSSDGGWSVQTFVLETLNMMGAVVELIDWGIYNVLLPQEEMKRITFYPEIAQERDDCELVTFGTPFLESMLEAAKNCGKLQVRRMEMRSERPQNTDAKLVNLVHFVKCKPPKTNRSWLEENLLLLCRFIVTYQTDEVEEDVAAALVDLHTLADITHLVPVLDNHWFTVGSEEVTTVGQIMTSRENREDDIGIPHPVPSPFALEAGFTRASEIIRPKIEKRITWIQAQNRLQLEDELAKSRHYYATTLSKLMGQLQSTVDVTRKQRIKEKIEATQRDRDLRMEDISRAYNVTADARLDSAILYRVPVASVEAHVQKRTDVFPYVFRYYPWASAWSPVTCPICHKLASSLKRGAAYWHCGCED</sequence>
<dbReference type="AlphaFoldDB" id="A0A124IWG5"/>
<dbReference type="EMBL" id="LPVJ01000002">
    <property type="protein sequence ID" value="KUO97339.1"/>
    <property type="molecule type" value="Genomic_DNA"/>
</dbReference>
<evidence type="ECO:0000313" key="2">
    <source>
        <dbReference type="Proteomes" id="UP000053557"/>
    </source>
</evidence>
<protein>
    <submittedName>
        <fullName evidence="1">Uncharacterized protein</fullName>
    </submittedName>
</protein>
<keyword evidence="2" id="KW-1185">Reference proteome</keyword>
<reference evidence="1 2" key="1">
    <citation type="submission" date="2015-12" db="EMBL/GenBank/DDBJ databases">
        <title>Draft genome sequence of Acidibacillus ferrooxidans ITV001, isolated from a chalcopyrite acid mine drainage site in Brazil.</title>
        <authorList>
            <person name="Dall'Agnol H."/>
            <person name="Nancucheo I."/>
            <person name="Johnson B."/>
            <person name="Oliveira R."/>
            <person name="Leite L."/>
            <person name="Pylro V."/>
            <person name="Nunes G.L."/>
            <person name="Tzotzos G."/>
            <person name="Fernandes G.R."/>
            <person name="Dutra J."/>
            <person name="Orellana S.C."/>
            <person name="Oliveira G."/>
        </authorList>
    </citation>
    <scope>NUCLEOTIDE SEQUENCE [LARGE SCALE GENOMIC DNA]</scope>
    <source>
        <strain evidence="2">ITV01</strain>
    </source>
</reference>
<name>A0A124IWG5_9BACL</name>
<organism evidence="1 2">
    <name type="scientific">Ferroacidibacillus organovorans</name>
    <dbReference type="NCBI Taxonomy" id="1765683"/>
    <lineage>
        <taxon>Bacteria</taxon>
        <taxon>Bacillati</taxon>
        <taxon>Bacillota</taxon>
        <taxon>Bacilli</taxon>
        <taxon>Bacillales</taxon>
        <taxon>Alicyclobacillaceae</taxon>
        <taxon>Ferroacidibacillus</taxon>
    </lineage>
</organism>
<dbReference type="OrthoDB" id="3034458at2"/>
<proteinExistence type="predicted"/>
<dbReference type="Proteomes" id="UP000053557">
    <property type="component" value="Unassembled WGS sequence"/>
</dbReference>
<dbReference type="RefSeq" id="WP_067711147.1">
    <property type="nucleotide sequence ID" value="NZ_LPVJ01000002.1"/>
</dbReference>
<evidence type="ECO:0000313" key="1">
    <source>
        <dbReference type="EMBL" id="KUO97339.1"/>
    </source>
</evidence>
<comment type="caution">
    <text evidence="1">The sequence shown here is derived from an EMBL/GenBank/DDBJ whole genome shotgun (WGS) entry which is preliminary data.</text>
</comment>